<dbReference type="Proteomes" id="UP001179121">
    <property type="component" value="Chromosome"/>
</dbReference>
<keyword evidence="2" id="KW-1185">Reference proteome</keyword>
<evidence type="ECO:0000313" key="2">
    <source>
        <dbReference type="Proteomes" id="UP001179121"/>
    </source>
</evidence>
<organism evidence="1 2">
    <name type="scientific">Nitrospira tepida</name>
    <dbReference type="NCBI Taxonomy" id="2973512"/>
    <lineage>
        <taxon>Bacteria</taxon>
        <taxon>Pseudomonadati</taxon>
        <taxon>Nitrospirota</taxon>
        <taxon>Nitrospiria</taxon>
        <taxon>Nitrospirales</taxon>
        <taxon>Nitrospiraceae</taxon>
        <taxon>Nitrospira</taxon>
    </lineage>
</organism>
<name>A0AA86MW31_9BACT</name>
<dbReference type="EMBL" id="OX365700">
    <property type="protein sequence ID" value="CAI4030119.1"/>
    <property type="molecule type" value="Genomic_DNA"/>
</dbReference>
<proteinExistence type="predicted"/>
<dbReference type="AlphaFoldDB" id="A0AA86MW31"/>
<accession>A0AA86MW31</accession>
<evidence type="ECO:0000313" key="1">
    <source>
        <dbReference type="EMBL" id="CAI4030119.1"/>
    </source>
</evidence>
<dbReference type="KEGG" id="nti:DNFV4_00544"/>
<sequence length="407" mass="45504">MIAGHTLLATLHRLSEAIRTSTLPPEIREPLLAGLLPAAHEPTMPEPGSDLLKRLTGFPTTKALRALCVHFGLAGLPDHSVTGPDRTTDQVDTFLRSHANPFDLLLEVETPSLLDLGAGDLSFVHELVAQYLPPIREHGRLLTVHALDRIKPGSSLGTAYQATQDRVASLKTKPGLQFRYWGDQDMFALEKPDRRSVLRPWYHLVTCWAPANPTFSYEPSRLSPELIDRHLRETRGTYRQVRAHGEPALEVLHQGRALLFPEWKFDIRGPLALLDVIAHRGLLCVLGAVDSEVFWELLAQLVADPSTRPRDVLFTEQTLPEVFGRLYRDLQTLTQDRPQSLAELTDLRRDIPRTVASSTDAATTFGFRDVLIRRGATFPGMPASATARQFSRLREESAPWFLLLLPA</sequence>
<protein>
    <submittedName>
        <fullName evidence="1">Uncharacterized protein</fullName>
    </submittedName>
</protein>
<reference evidence="1" key="1">
    <citation type="submission" date="2022-10" db="EMBL/GenBank/DDBJ databases">
        <authorList>
            <person name="Koch H."/>
        </authorList>
    </citation>
    <scope>NUCLEOTIDE SEQUENCE</scope>
    <source>
        <strain evidence="1">DNF</strain>
    </source>
</reference>
<gene>
    <name evidence="1" type="ORF">DNFV4_00544</name>
</gene>